<dbReference type="Pfam" id="PF02739">
    <property type="entry name" value="5_3_exonuc_N"/>
    <property type="match status" value="1"/>
</dbReference>
<dbReference type="FunFam" id="1.20.1060.10:FF:000001">
    <property type="entry name" value="DNA polymerase I"/>
    <property type="match status" value="1"/>
</dbReference>
<evidence type="ECO:0000256" key="6">
    <source>
        <dbReference type="ARBA" id="ARBA00022695"/>
    </source>
</evidence>
<dbReference type="SUPFAM" id="SSF53098">
    <property type="entry name" value="Ribonuclease H-like"/>
    <property type="match status" value="1"/>
</dbReference>
<dbReference type="SMART" id="SM00475">
    <property type="entry name" value="53EXOc"/>
    <property type="match status" value="1"/>
</dbReference>
<dbReference type="PANTHER" id="PTHR10133">
    <property type="entry name" value="DNA POLYMERASE I"/>
    <property type="match status" value="1"/>
</dbReference>
<dbReference type="InterPro" id="IPR020046">
    <property type="entry name" value="5-3_exonucl_a-hlix_arch_N"/>
</dbReference>
<dbReference type="Gene3D" id="3.30.420.10">
    <property type="entry name" value="Ribonuclease H-like superfamily/Ribonuclease H"/>
    <property type="match status" value="1"/>
</dbReference>
<keyword evidence="6 17" id="KW-0548">Nucleotidyltransferase</keyword>
<feature type="region of interest" description="Disordered" evidence="18">
    <location>
        <begin position="317"/>
        <end position="341"/>
    </location>
</feature>
<dbReference type="GO" id="GO:0008408">
    <property type="term" value="F:3'-5' exonuclease activity"/>
    <property type="evidence" value="ECO:0007669"/>
    <property type="project" value="UniProtKB-UniRule"/>
</dbReference>
<evidence type="ECO:0000259" key="22">
    <source>
        <dbReference type="SMART" id="SM00482"/>
    </source>
</evidence>
<dbReference type="Gene3D" id="3.30.70.370">
    <property type="match status" value="1"/>
</dbReference>
<evidence type="ECO:0000256" key="17">
    <source>
        <dbReference type="RuleBase" id="RU004460"/>
    </source>
</evidence>
<dbReference type="InterPro" id="IPR002421">
    <property type="entry name" value="5-3_exonuclease"/>
</dbReference>
<dbReference type="PANTHER" id="PTHR10133:SF27">
    <property type="entry name" value="DNA POLYMERASE NU"/>
    <property type="match status" value="1"/>
</dbReference>
<evidence type="ECO:0000256" key="9">
    <source>
        <dbReference type="ARBA" id="ARBA00022763"/>
    </source>
</evidence>
<feature type="domain" description="5'-3' exonuclease" evidence="20">
    <location>
        <begin position="5"/>
        <end position="268"/>
    </location>
</feature>
<dbReference type="FunFam" id="1.10.150.20:FF:000002">
    <property type="entry name" value="DNA polymerase I"/>
    <property type="match status" value="1"/>
</dbReference>
<dbReference type="InterPro" id="IPR013520">
    <property type="entry name" value="Ribonucl_H"/>
</dbReference>
<dbReference type="CDD" id="cd06139">
    <property type="entry name" value="DNA_polA_I_Ecoli_like_exo"/>
    <property type="match status" value="1"/>
</dbReference>
<dbReference type="Pfam" id="PF01367">
    <property type="entry name" value="5_3_exonuc"/>
    <property type="match status" value="1"/>
</dbReference>
<proteinExistence type="inferred from homology"/>
<dbReference type="GO" id="GO:0006261">
    <property type="term" value="P:DNA-templated DNA replication"/>
    <property type="evidence" value="ECO:0007669"/>
    <property type="project" value="UniProtKB-UniRule"/>
</dbReference>
<dbReference type="CDD" id="cd09859">
    <property type="entry name" value="PIN_53EXO"/>
    <property type="match status" value="1"/>
</dbReference>
<dbReference type="OrthoDB" id="9806424at2"/>
<dbReference type="SMART" id="SM00482">
    <property type="entry name" value="POLAc"/>
    <property type="match status" value="1"/>
</dbReference>
<keyword evidence="8" id="KW-0540">Nuclease</keyword>
<dbReference type="RefSeq" id="WP_071833876.1">
    <property type="nucleotide sequence ID" value="NZ_LSRP01000096.1"/>
</dbReference>
<evidence type="ECO:0000256" key="14">
    <source>
        <dbReference type="ARBA" id="ARBA00023204"/>
    </source>
</evidence>
<evidence type="ECO:0000256" key="5">
    <source>
        <dbReference type="ARBA" id="ARBA00022679"/>
    </source>
</evidence>
<dbReference type="FunFam" id="3.30.420.10:FF:000026">
    <property type="entry name" value="DNA polymerase I"/>
    <property type="match status" value="1"/>
</dbReference>
<dbReference type="SUPFAM" id="SSF88723">
    <property type="entry name" value="PIN domain-like"/>
    <property type="match status" value="1"/>
</dbReference>
<keyword evidence="12 17" id="KW-0239">DNA-directed DNA polymerase</keyword>
<dbReference type="GO" id="GO:0003677">
    <property type="term" value="F:DNA binding"/>
    <property type="evidence" value="ECO:0007669"/>
    <property type="project" value="UniProtKB-UniRule"/>
</dbReference>
<dbReference type="SMART" id="SM00479">
    <property type="entry name" value="EXOIII"/>
    <property type="match status" value="1"/>
</dbReference>
<evidence type="ECO:0000259" key="19">
    <source>
        <dbReference type="SMART" id="SM00474"/>
    </source>
</evidence>
<dbReference type="InterPro" id="IPR036397">
    <property type="entry name" value="RNaseH_sf"/>
</dbReference>
<evidence type="ECO:0000313" key="23">
    <source>
        <dbReference type="EMBL" id="OJF94973.1"/>
    </source>
</evidence>
<keyword evidence="11 17" id="KW-0269">Exonuclease</keyword>
<dbReference type="GO" id="GO:0006302">
    <property type="term" value="P:double-strand break repair"/>
    <property type="evidence" value="ECO:0007669"/>
    <property type="project" value="TreeGrafter"/>
</dbReference>
<dbReference type="InterPro" id="IPR018320">
    <property type="entry name" value="DNA_polymerase_1"/>
</dbReference>
<feature type="domain" description="DNA-directed DNA polymerase family A palm" evidence="22">
    <location>
        <begin position="757"/>
        <end position="965"/>
    </location>
</feature>
<dbReference type="Pfam" id="PF00476">
    <property type="entry name" value="DNA_pol_A"/>
    <property type="match status" value="1"/>
</dbReference>
<evidence type="ECO:0000256" key="8">
    <source>
        <dbReference type="ARBA" id="ARBA00022722"/>
    </source>
</evidence>
<evidence type="ECO:0000256" key="12">
    <source>
        <dbReference type="ARBA" id="ARBA00022932"/>
    </source>
</evidence>
<keyword evidence="13 17" id="KW-0238">DNA-binding</keyword>
<evidence type="ECO:0000259" key="20">
    <source>
        <dbReference type="SMART" id="SM00475"/>
    </source>
</evidence>
<dbReference type="InterPro" id="IPR008918">
    <property type="entry name" value="HhH2"/>
</dbReference>
<dbReference type="SMART" id="SM00279">
    <property type="entry name" value="HhH2"/>
    <property type="match status" value="1"/>
</dbReference>
<dbReference type="InterPro" id="IPR001098">
    <property type="entry name" value="DNA-dir_DNA_pol_A_palm_dom"/>
</dbReference>
<organism evidence="23 24">
    <name type="scientific">Pararhizobium antarcticum</name>
    <dbReference type="NCBI Taxonomy" id="1798805"/>
    <lineage>
        <taxon>Bacteria</taxon>
        <taxon>Pseudomonadati</taxon>
        <taxon>Pseudomonadota</taxon>
        <taxon>Alphaproteobacteria</taxon>
        <taxon>Hyphomicrobiales</taxon>
        <taxon>Rhizobiaceae</taxon>
        <taxon>Rhizobium/Agrobacterium group</taxon>
        <taxon>Pararhizobium</taxon>
    </lineage>
</organism>
<comment type="catalytic activity">
    <reaction evidence="15 17">
        <text>DNA(n) + a 2'-deoxyribonucleoside 5'-triphosphate = DNA(n+1) + diphosphate</text>
        <dbReference type="Rhea" id="RHEA:22508"/>
        <dbReference type="Rhea" id="RHEA-COMP:17339"/>
        <dbReference type="Rhea" id="RHEA-COMP:17340"/>
        <dbReference type="ChEBI" id="CHEBI:33019"/>
        <dbReference type="ChEBI" id="CHEBI:61560"/>
        <dbReference type="ChEBI" id="CHEBI:173112"/>
        <dbReference type="EC" id="2.7.7.7"/>
    </reaction>
</comment>
<dbReference type="Gene3D" id="1.10.150.20">
    <property type="entry name" value="5' to 3' exonuclease, C-terminal subdomain"/>
    <property type="match status" value="2"/>
</dbReference>
<comment type="subunit">
    <text evidence="2">Single-chain monomer with multiple functions.</text>
</comment>
<keyword evidence="10 17" id="KW-0378">Hydrolase</keyword>
<sequence length="1005" mass="109468">MKKGDHLFLVDGSGFIFRAFHAIPPLSRKSDGLPVNAVSGFCNMLWKLLTDARDTSVGVTPTHFAVIFDYSSKTFRNALYDQYKANRSAPPEDLIPQFGLIRHATRAFNLPCIEKEGFEADDIIATYARLAEATGADVTIISSDKDLMQLVTANVSMYDSMKDKQISIPEVIEKWGVPPEKMIDMQAMTGDSTDNVPGIPGIGPKTAAQLLAEFGDLDTLLARAGEIKQVKRRENIIAHADLARLSRQLVTLKIDTPVDMDLDSLHLEPQDGPRLIAFLKAMEFTSLTRRVAAATETDAEIVEPADVPVEWGAAARGPDLDKGELAGSTAPSDLSSTSAPSRGSAAAAATVLIDGNPAGRTPQVHAQARAESFATAKIDHAGYVAIRDVATLDAWIAKAREAGLVAFDTETTSLDAMQAELVGFSLAIADNANDPSAKTIRAAYVPLLHKTGGDDLFSDGVKLAANQIPMDEALPRLKSLLEDPAVLKIAQNLKYDYLVMKRHGVTIQGFDDTMLMSYVVDAGNGTHGMDALSERWLGHQPISYKSVAGSGKSAQTFDYVDIDKATAYAAEDADVTLRLWHVLKPRLVAKGLVSVYERLERPLVPVLARMEERGITVDRQILSRLSGELAQGAAAHEHDIYALAGETFNIGSPKQLGDILFGRMGLAGGSKTKTGQWSTSAQVLEDLAAEGHPLPRKIVDWRQLTKLKSTYTDALPGFVHPETRRVHTSYALAATTTGRLSSSDPNLQNIPVRTAEGRKIRTAFVSTPGHKLVSADYSQIELRVLAHVADIPQLRQAFADGIDIHAMTASEIFGVPVEGMPSEIRRRAKAINFGIIYGISAFGLANQLSIERSEAGDYIKKYFERFPGIRDYMDATKAFARENGYVETIFGRRAHYPDIRSSNPSMRAFNERAAINAPIQGSAADVIRRAMIRMEPALRDAGLADRARMLLQVHDELIFEVEDADVEQTIPLVVSIMENAAMPALDMRVPLKVDARAAQNWDEAH</sequence>
<evidence type="ECO:0000259" key="21">
    <source>
        <dbReference type="SMART" id="SM00479"/>
    </source>
</evidence>
<comment type="similarity">
    <text evidence="1 17">Belongs to the DNA polymerase type-A family.</text>
</comment>
<dbReference type="InterPro" id="IPR012337">
    <property type="entry name" value="RNaseH-like_sf"/>
</dbReference>
<dbReference type="Gene3D" id="3.40.50.1010">
    <property type="entry name" value="5'-nuclease"/>
    <property type="match status" value="1"/>
</dbReference>
<evidence type="ECO:0000256" key="10">
    <source>
        <dbReference type="ARBA" id="ARBA00022801"/>
    </source>
</evidence>
<reference evidence="23 24" key="1">
    <citation type="submission" date="2016-02" db="EMBL/GenBank/DDBJ databases">
        <title>Genome sequencing of a beta-galactosidase producing bacteria Rhizobium sp. 59.</title>
        <authorList>
            <person name="Wang D."/>
            <person name="Kot W."/>
            <person name="Qin Y."/>
            <person name="Hansen L."/>
            <person name="Naqvi K."/>
            <person name="Rensing C."/>
        </authorList>
    </citation>
    <scope>NUCLEOTIDE SEQUENCE [LARGE SCALE GENOMIC DNA]</scope>
    <source>
        <strain evidence="23 24">59</strain>
    </source>
</reference>
<dbReference type="InterPro" id="IPR029060">
    <property type="entry name" value="PIN-like_dom_sf"/>
</dbReference>
<evidence type="ECO:0000256" key="7">
    <source>
        <dbReference type="ARBA" id="ARBA00022705"/>
    </source>
</evidence>
<dbReference type="SUPFAM" id="SSF56672">
    <property type="entry name" value="DNA/RNA polymerases"/>
    <property type="match status" value="1"/>
</dbReference>
<dbReference type="SUPFAM" id="SSF47807">
    <property type="entry name" value="5' to 3' exonuclease, C-terminal subdomain"/>
    <property type="match status" value="1"/>
</dbReference>
<evidence type="ECO:0000256" key="13">
    <source>
        <dbReference type="ARBA" id="ARBA00023125"/>
    </source>
</evidence>
<evidence type="ECO:0000256" key="3">
    <source>
        <dbReference type="ARBA" id="ARBA00012417"/>
    </source>
</evidence>
<dbReference type="NCBIfam" id="TIGR00593">
    <property type="entry name" value="pola"/>
    <property type="match status" value="1"/>
</dbReference>
<dbReference type="NCBIfam" id="NF004397">
    <property type="entry name" value="PRK05755.1"/>
    <property type="match status" value="1"/>
</dbReference>
<dbReference type="Gene3D" id="1.20.1060.10">
    <property type="entry name" value="Taq DNA Polymerase, Chain T, domain 4"/>
    <property type="match status" value="1"/>
</dbReference>
<dbReference type="InterPro" id="IPR002298">
    <property type="entry name" value="DNA_polymerase_A"/>
</dbReference>
<dbReference type="GO" id="GO:0003887">
    <property type="term" value="F:DNA-directed DNA polymerase activity"/>
    <property type="evidence" value="ECO:0007669"/>
    <property type="project" value="UniProtKB-UniRule"/>
</dbReference>
<dbReference type="PRINTS" id="PR00868">
    <property type="entry name" value="DNAPOLI"/>
</dbReference>
<evidence type="ECO:0000256" key="16">
    <source>
        <dbReference type="NCBIfam" id="TIGR00593"/>
    </source>
</evidence>
<protein>
    <recommendedName>
        <fullName evidence="4 16">DNA polymerase I</fullName>
        <ecNumber evidence="3 16">2.7.7.7</ecNumber>
    </recommendedName>
</protein>
<dbReference type="InterPro" id="IPR002562">
    <property type="entry name" value="3'-5'_exonuclease_dom"/>
</dbReference>
<dbReference type="EMBL" id="LSRP01000096">
    <property type="protein sequence ID" value="OJF94973.1"/>
    <property type="molecule type" value="Genomic_DNA"/>
</dbReference>
<dbReference type="CDD" id="cd08637">
    <property type="entry name" value="DNA_pol_A_pol_I_C"/>
    <property type="match status" value="1"/>
</dbReference>
<dbReference type="InterPro" id="IPR043502">
    <property type="entry name" value="DNA/RNA_pol_sf"/>
</dbReference>
<dbReference type="FunFam" id="1.10.150.20:FF:000003">
    <property type="entry name" value="DNA polymerase I"/>
    <property type="match status" value="1"/>
</dbReference>
<accession>A0A657LPY9</accession>
<evidence type="ECO:0000256" key="18">
    <source>
        <dbReference type="SAM" id="MobiDB-lite"/>
    </source>
</evidence>
<feature type="domain" description="3'-5' exonuclease" evidence="19">
    <location>
        <begin position="383"/>
        <end position="588"/>
    </location>
</feature>
<feature type="domain" description="Exonuclease" evidence="21">
    <location>
        <begin position="403"/>
        <end position="589"/>
    </location>
</feature>
<evidence type="ECO:0000256" key="4">
    <source>
        <dbReference type="ARBA" id="ARBA00020311"/>
    </source>
</evidence>
<dbReference type="SMART" id="SM00474">
    <property type="entry name" value="35EXOc"/>
    <property type="match status" value="1"/>
</dbReference>
<keyword evidence="14 17" id="KW-0234">DNA repair</keyword>
<dbReference type="EC" id="2.7.7.7" evidence="3 16"/>
<keyword evidence="5 17" id="KW-0808">Transferase</keyword>
<keyword evidence="24" id="KW-1185">Reference proteome</keyword>
<dbReference type="Proteomes" id="UP000182661">
    <property type="component" value="Unassembled WGS sequence"/>
</dbReference>
<dbReference type="AlphaFoldDB" id="A0A657LPY9"/>
<gene>
    <name evidence="17" type="primary">polA</name>
    <name evidence="23" type="ORF">AX760_03840</name>
</gene>
<evidence type="ECO:0000256" key="1">
    <source>
        <dbReference type="ARBA" id="ARBA00007705"/>
    </source>
</evidence>
<dbReference type="PROSITE" id="PS00447">
    <property type="entry name" value="DNA_POLYMERASE_A"/>
    <property type="match status" value="1"/>
</dbReference>
<dbReference type="InterPro" id="IPR020045">
    <property type="entry name" value="DNA_polI_H3TH"/>
</dbReference>
<keyword evidence="7 17" id="KW-0235">DNA replication</keyword>
<evidence type="ECO:0000256" key="11">
    <source>
        <dbReference type="ARBA" id="ARBA00022839"/>
    </source>
</evidence>
<dbReference type="CDD" id="cd09898">
    <property type="entry name" value="H3TH_53EXO"/>
    <property type="match status" value="1"/>
</dbReference>
<dbReference type="InterPro" id="IPR036279">
    <property type="entry name" value="5-3_exonuclease_C_sf"/>
</dbReference>
<evidence type="ECO:0000256" key="15">
    <source>
        <dbReference type="ARBA" id="ARBA00049244"/>
    </source>
</evidence>
<dbReference type="InterPro" id="IPR019760">
    <property type="entry name" value="DNA-dir_DNA_pol_A_CS"/>
</dbReference>
<dbReference type="GO" id="GO:0008409">
    <property type="term" value="F:5'-3' exonuclease activity"/>
    <property type="evidence" value="ECO:0007669"/>
    <property type="project" value="UniProtKB-UniRule"/>
</dbReference>
<comment type="function">
    <text evidence="17">In addition to polymerase activity, this DNA polymerase exhibits 3'-5' and 5'-3' exonuclease activity.</text>
</comment>
<evidence type="ECO:0000256" key="2">
    <source>
        <dbReference type="ARBA" id="ARBA00011541"/>
    </source>
</evidence>
<keyword evidence="9 17" id="KW-0227">DNA damage</keyword>
<dbReference type="FunFam" id="3.40.50.1010:FF:000001">
    <property type="entry name" value="DNA polymerase I"/>
    <property type="match status" value="1"/>
</dbReference>
<name>A0A657LPY9_9HYPH</name>
<dbReference type="Pfam" id="PF01612">
    <property type="entry name" value="DNA_pol_A_exo1"/>
    <property type="match status" value="1"/>
</dbReference>
<evidence type="ECO:0000313" key="24">
    <source>
        <dbReference type="Proteomes" id="UP000182661"/>
    </source>
</evidence>
<comment type="caution">
    <text evidence="23">The sequence shown here is derived from an EMBL/GenBank/DDBJ whole genome shotgun (WGS) entry which is preliminary data.</text>
</comment>